<dbReference type="Proteomes" id="UP000295781">
    <property type="component" value="Chromosome"/>
</dbReference>
<dbReference type="PANTHER" id="PTHR43642">
    <property type="entry name" value="HYBRID SIGNAL TRANSDUCTION HISTIDINE KINASE G"/>
    <property type="match status" value="1"/>
</dbReference>
<dbReference type="Gene3D" id="3.30.750.24">
    <property type="entry name" value="STAS domain"/>
    <property type="match status" value="1"/>
</dbReference>
<keyword evidence="1" id="KW-0175">Coiled coil</keyword>
<dbReference type="Pfam" id="PF01740">
    <property type="entry name" value="STAS"/>
    <property type="match status" value="1"/>
</dbReference>
<dbReference type="EMBL" id="CP012670">
    <property type="protein sequence ID" value="AUX24168.1"/>
    <property type="molecule type" value="Genomic_DNA"/>
</dbReference>
<dbReference type="CDD" id="cd14014">
    <property type="entry name" value="STKc_PknB_like"/>
    <property type="match status" value="1"/>
</dbReference>
<dbReference type="SUPFAM" id="SSF52091">
    <property type="entry name" value="SpoIIaa-like"/>
    <property type="match status" value="1"/>
</dbReference>
<dbReference type="PROSITE" id="PS50801">
    <property type="entry name" value="STAS"/>
    <property type="match status" value="1"/>
</dbReference>
<dbReference type="PROSITE" id="PS00108">
    <property type="entry name" value="PROTEIN_KINASE_ST"/>
    <property type="match status" value="1"/>
</dbReference>
<keyword evidence="4" id="KW-0418">Kinase</keyword>
<sequence length="1719" mass="185689">MENGASTDAGGATLLRGYAVDHILHQGHEIIVRRARRVADGLAVVLKGPMPDRASPRVIARLRHEHAITRENAHPGVIRVLDVDESGGAPVLVIEDFGAASLDIVLRGERLDLRTILRIGIHVADALASLHHAGIIHKDIKPHNILVRLDPLEVKLADFGIATRLSQEAPRAESPGTGEGTLAYMSPEQTGWMNRSLDSRTDLYSLGVTLYEMVTGALPFTAPSAMELVHSLLARTPPPPHVASAGVPRVLSDIIMKLLAKAAEDRYQLAEALKLDLEECLRRYEADGRVEPFPLGARDAGGRLWLPERLYGREAATQAIMAAGERAAAGAVELFMISGHAGIGKSALVREVYKVLARRPGYFVSGKFGQIRQRAPYAAIAQAFGELCERLLSEGEDAVARWRARLAGALGAIGQVVVDVIPELARILGPQPPVQPLGPNESRNRFSLAFQSFVRAITDERLLVVFLDDLQWADPASLKLLELLTTDPDGRRMLVIGAYRDNEVDDGHPLAKLVRDLRAASASESEVWLGPLELEDIRRLLADALRCRVEDTDAFAALILEQTAGNPFYIHQFLHALAGEGIVRFDPASGAWTWDTERARSAADADGVVELMAAKIRRLGPDAQRALRLAACVGHRFELRTLASVAERPPATVAAALWEALREGLVVPLDPDYRFVHSGDAAVAEGLLADPSFRVSYRFLHDHVQQAAYALIGEPERRRLHRRIGRLLAASLGEDPSDEDLFVVVGHLNLGAALIQDPAERGELVRLNLAAGRRARAATAYDAAFGYLSAAASALGPDPWAGEPGLAFDVFDIHAAKAECAHLSGRCDEAEALFDALLERAASDLERARVYCMRMVLYNAQHRWADTLAVALQGLRLFGMEVPTEGEALAAALRAELAEAERGFAARRGEDVGAGPELADPRVRAVVEMLGYGSPSAYFLNPPLAQLLAVRMANLSLRHGISPMASVAYVYHGFYLAAFWGQPHEGYRIARMGVALNDRYQVDAIRAKLDFNYGVVMNLSRPQREALEVLQRARVAGMETGDFMFASASSNILAQMKLSLEGELRRVREDVDGFLRFTSRTKDALSTAVQTVARQVIQNLEGRTLDRGTLSDAGFDEDALVPKLEAVGFAIVAGFYYTNKLALAYLYGDHEGALRMARRAHERARALSGQYIGIVDLPLYTCLTLLALGPRASGEEGDALAEMLASSHDKLATLARNCPELRHLELLVRAERARVAGEALEPILELYQRASDAAEQAGYVRYRALVSELCGRFLASRRMPRLARSCLVEAYQAYARWGATAKLRQMEEAYLELLPRAAMWQSGSENLLSNLTSVASSTTEMAARRAALLDAAALIRAAQAVAREVDLGRVMTRLLQLALESVGAQRGALILEREGIPRVEAVAEDGGEVRVGPPVPVGESGVVAPSVIDLVMSTRSAVVVGDAAQDARFEGDAYVTARRPRSVLGLPMVSQGELSGILYLENNAAPDIFSPARLDVLELVASQAAIAVKNALLYARVQAASDELRRANDALEAAVADRTAELSAAKALLERELVERASAERARAALQEDLIRMQRERLAELSTPLIPITDRIMVMPLIGTVDAERADRALEAVLRGVSETGAQVVILDITGVRGVDSGVAATLVRTATALRLLGAEAVLTGVRADVSQALVALGVDLGAVVVQGTLQRGIAYAIRRTGQALQLAGAGSPGLGGPRPATR</sequence>
<dbReference type="SMART" id="SM00065">
    <property type="entry name" value="GAF"/>
    <property type="match status" value="1"/>
</dbReference>
<dbReference type="Pfam" id="PF00069">
    <property type="entry name" value="Pkinase"/>
    <property type="match status" value="1"/>
</dbReference>
<dbReference type="RefSeq" id="WP_129356773.1">
    <property type="nucleotide sequence ID" value="NZ_CP012670.1"/>
</dbReference>
<feature type="coiled-coil region" evidence="1">
    <location>
        <begin position="1514"/>
        <end position="1576"/>
    </location>
</feature>
<evidence type="ECO:0000256" key="1">
    <source>
        <dbReference type="SAM" id="Coils"/>
    </source>
</evidence>
<dbReference type="PANTHER" id="PTHR43642:SF1">
    <property type="entry name" value="HYBRID SIGNAL TRANSDUCTION HISTIDINE KINASE G"/>
    <property type="match status" value="1"/>
</dbReference>
<keyword evidence="4" id="KW-0808">Transferase</keyword>
<name>A0A4P2Q554_SORCE</name>
<dbReference type="SUPFAM" id="SSF55781">
    <property type="entry name" value="GAF domain-like"/>
    <property type="match status" value="1"/>
</dbReference>
<reference evidence="4 5" key="1">
    <citation type="submission" date="2015-09" db="EMBL/GenBank/DDBJ databases">
        <title>Sorangium comparison.</title>
        <authorList>
            <person name="Zaburannyi N."/>
            <person name="Bunk B."/>
            <person name="Overmann J."/>
            <person name="Mueller R."/>
        </authorList>
    </citation>
    <scope>NUCLEOTIDE SEQUENCE [LARGE SCALE GENOMIC DNA]</scope>
    <source>
        <strain evidence="4 5">So ceGT47</strain>
    </source>
</reference>
<dbReference type="InterPro" id="IPR000719">
    <property type="entry name" value="Prot_kinase_dom"/>
</dbReference>
<dbReference type="Pfam" id="PF01590">
    <property type="entry name" value="GAF"/>
    <property type="match status" value="1"/>
</dbReference>
<dbReference type="PROSITE" id="PS50011">
    <property type="entry name" value="PROTEIN_KINASE_DOM"/>
    <property type="match status" value="1"/>
</dbReference>
<evidence type="ECO:0000259" key="3">
    <source>
        <dbReference type="PROSITE" id="PS50801"/>
    </source>
</evidence>
<dbReference type="InterPro" id="IPR029016">
    <property type="entry name" value="GAF-like_dom_sf"/>
</dbReference>
<protein>
    <submittedName>
        <fullName evidence="4">Serine/threonine protein kinase</fullName>
    </submittedName>
</protein>
<dbReference type="GO" id="GO:0005524">
    <property type="term" value="F:ATP binding"/>
    <property type="evidence" value="ECO:0007669"/>
    <property type="project" value="InterPro"/>
</dbReference>
<dbReference type="InterPro" id="IPR008271">
    <property type="entry name" value="Ser/Thr_kinase_AS"/>
</dbReference>
<dbReference type="InterPro" id="IPR003018">
    <property type="entry name" value="GAF"/>
</dbReference>
<proteinExistence type="predicted"/>
<dbReference type="Gene3D" id="3.30.450.40">
    <property type="match status" value="1"/>
</dbReference>
<evidence type="ECO:0000313" key="4">
    <source>
        <dbReference type="EMBL" id="AUX24168.1"/>
    </source>
</evidence>
<dbReference type="InterPro" id="IPR053159">
    <property type="entry name" value="Hybrid_Histidine_Kinase"/>
</dbReference>
<dbReference type="OrthoDB" id="5476040at2"/>
<keyword evidence="4" id="KW-0723">Serine/threonine-protein kinase</keyword>
<dbReference type="InterPro" id="IPR011009">
    <property type="entry name" value="Kinase-like_dom_sf"/>
</dbReference>
<dbReference type="InterPro" id="IPR036513">
    <property type="entry name" value="STAS_dom_sf"/>
</dbReference>
<dbReference type="InterPro" id="IPR002645">
    <property type="entry name" value="STAS_dom"/>
</dbReference>
<accession>A0A4P2Q554</accession>
<feature type="domain" description="Protein kinase" evidence="2">
    <location>
        <begin position="18"/>
        <end position="281"/>
    </location>
</feature>
<dbReference type="SUPFAM" id="SSF56112">
    <property type="entry name" value="Protein kinase-like (PK-like)"/>
    <property type="match status" value="1"/>
</dbReference>
<dbReference type="SUPFAM" id="SSF52540">
    <property type="entry name" value="P-loop containing nucleoside triphosphate hydrolases"/>
    <property type="match status" value="1"/>
</dbReference>
<organism evidence="4 5">
    <name type="scientific">Sorangium cellulosum</name>
    <name type="common">Polyangium cellulosum</name>
    <dbReference type="NCBI Taxonomy" id="56"/>
    <lineage>
        <taxon>Bacteria</taxon>
        <taxon>Pseudomonadati</taxon>
        <taxon>Myxococcota</taxon>
        <taxon>Polyangia</taxon>
        <taxon>Polyangiales</taxon>
        <taxon>Polyangiaceae</taxon>
        <taxon>Sorangium</taxon>
    </lineage>
</organism>
<evidence type="ECO:0000313" key="5">
    <source>
        <dbReference type="Proteomes" id="UP000295781"/>
    </source>
</evidence>
<dbReference type="GO" id="GO:0004674">
    <property type="term" value="F:protein serine/threonine kinase activity"/>
    <property type="evidence" value="ECO:0007669"/>
    <property type="project" value="UniProtKB-KW"/>
</dbReference>
<evidence type="ECO:0000259" key="2">
    <source>
        <dbReference type="PROSITE" id="PS50011"/>
    </source>
</evidence>
<dbReference type="Gene3D" id="1.10.510.10">
    <property type="entry name" value="Transferase(Phosphotransferase) domain 1"/>
    <property type="match status" value="1"/>
</dbReference>
<gene>
    <name evidence="4" type="primary">pknD</name>
    <name evidence="4" type="ORF">SOCEGT47_047050</name>
</gene>
<dbReference type="InterPro" id="IPR027417">
    <property type="entry name" value="P-loop_NTPase"/>
</dbReference>
<dbReference type="Gene3D" id="3.40.50.300">
    <property type="entry name" value="P-loop containing nucleotide triphosphate hydrolases"/>
    <property type="match status" value="1"/>
</dbReference>
<dbReference type="Pfam" id="PF13191">
    <property type="entry name" value="AAA_16"/>
    <property type="match status" value="1"/>
</dbReference>
<dbReference type="CDD" id="cd07041">
    <property type="entry name" value="STAS_RsbR_RsbS_like"/>
    <property type="match status" value="1"/>
</dbReference>
<dbReference type="SMART" id="SM00220">
    <property type="entry name" value="S_TKc"/>
    <property type="match status" value="1"/>
</dbReference>
<dbReference type="InterPro" id="IPR041664">
    <property type="entry name" value="AAA_16"/>
</dbReference>
<feature type="domain" description="STAS" evidence="3">
    <location>
        <begin position="1582"/>
        <end position="1693"/>
    </location>
</feature>